<dbReference type="EMBL" id="MF787246">
    <property type="protein sequence ID" value="ATG86398.1"/>
    <property type="molecule type" value="Genomic_DNA"/>
</dbReference>
<dbReference type="Proteomes" id="UP000229296">
    <property type="component" value="Segment"/>
</dbReference>
<protein>
    <submittedName>
        <fullName evidence="1">Uncharacterized protein</fullName>
    </submittedName>
</protein>
<reference evidence="1 2" key="1">
    <citation type="submission" date="2017-08" db="EMBL/GenBank/DDBJ databases">
        <title>Isolation and Characterization of phages of Lactobacillus pentosus and plantarum.</title>
        <authorList>
            <person name="Qi R."/>
            <person name="Yu M."/>
            <person name="Qiao X."/>
            <person name="Li Y."/>
        </authorList>
    </citation>
    <scope>NUCLEOTIDE SEQUENCE [LARGE SCALE GENOMIC DNA]</scope>
</reference>
<name>A0A291I9N7_9CAUD</name>
<gene>
    <name evidence="1" type="ORF">LpeD_154</name>
</gene>
<sequence length="136" mass="15433">MFRGGIRVEKEESFKESIEPIGETFCIDGNVNSPIDQTSYVVDYNLVEQDQVRKACIDYISDAFGKDRFQRERGISLKDLAESADLGISYERHIPINKYSFDYDIWGSSVNSIGYGPGRGAKKVWVLDFTDNPFGE</sequence>
<evidence type="ECO:0000313" key="1">
    <source>
        <dbReference type="EMBL" id="ATG86398.1"/>
    </source>
</evidence>
<proteinExistence type="predicted"/>
<keyword evidence="2" id="KW-1185">Reference proteome</keyword>
<accession>A0A291I9N7</accession>
<evidence type="ECO:0000313" key="2">
    <source>
        <dbReference type="Proteomes" id="UP000229296"/>
    </source>
</evidence>
<organism evidence="1 2">
    <name type="scientific">Lactobacillus phage LpeD</name>
    <dbReference type="NCBI Taxonomy" id="2041210"/>
    <lineage>
        <taxon>Viruses</taxon>
        <taxon>Duplodnaviria</taxon>
        <taxon>Heunggongvirae</taxon>
        <taxon>Uroviricota</taxon>
        <taxon>Caudoviricetes</taxon>
        <taxon>Herelleviridae</taxon>
        <taxon>Elpedvirus</taxon>
        <taxon>Elpedvirus LpeD</taxon>
    </lineage>
</organism>